<accession>A0ABN7SCE1</accession>
<feature type="region of interest" description="Disordered" evidence="1">
    <location>
        <begin position="395"/>
        <end position="423"/>
    </location>
</feature>
<dbReference type="Pfam" id="PF09772">
    <property type="entry name" value="Tmem26"/>
    <property type="match status" value="1"/>
</dbReference>
<evidence type="ECO:0000313" key="3">
    <source>
        <dbReference type="EMBL" id="CAG5096644.1"/>
    </source>
</evidence>
<keyword evidence="2" id="KW-0812">Transmembrane</keyword>
<feature type="region of interest" description="Disordered" evidence="1">
    <location>
        <begin position="350"/>
        <end position="374"/>
    </location>
</feature>
<dbReference type="EMBL" id="OU015569">
    <property type="protein sequence ID" value="CAG5096644.1"/>
    <property type="molecule type" value="Genomic_DNA"/>
</dbReference>
<keyword evidence="2" id="KW-1133">Transmembrane helix</keyword>
<dbReference type="Proteomes" id="UP001158576">
    <property type="component" value="Chromosome XSR"/>
</dbReference>
<feature type="transmembrane region" description="Helical" evidence="2">
    <location>
        <begin position="181"/>
        <end position="202"/>
    </location>
</feature>
<feature type="transmembrane region" description="Helical" evidence="2">
    <location>
        <begin position="247"/>
        <end position="268"/>
    </location>
</feature>
<protein>
    <submittedName>
        <fullName evidence="3">Oidioi.mRNA.OKI2018_I69.XSR.g14716.t1.cds</fullName>
    </submittedName>
</protein>
<keyword evidence="4" id="KW-1185">Reference proteome</keyword>
<evidence type="ECO:0000313" key="4">
    <source>
        <dbReference type="Proteomes" id="UP001158576"/>
    </source>
</evidence>
<keyword evidence="2" id="KW-0472">Membrane</keyword>
<name>A0ABN7SCE1_OIKDI</name>
<proteinExistence type="predicted"/>
<dbReference type="InterPro" id="IPR019169">
    <property type="entry name" value="Transmembrane_26"/>
</dbReference>
<feature type="transmembrane region" description="Helical" evidence="2">
    <location>
        <begin position="288"/>
        <end position="309"/>
    </location>
</feature>
<sequence length="423" mass="48401">MFRKAVEKHDRTLHHVCQNTRRWLQDPDIENADGCMASFHNSVLRPQIREYVIKAYPQLDPKKSEDNEEIKKLVSERLKGEKNFGWYHDLYKNDDNIRLAMCEQQYHCEFNETASCFDIEKAELYKKLKSDVVETTSEMITTIAMETEGANVMGAIPIDTMSIQNKIAEFDKIGLSQFDNAFLVIIMHQTILFVIVIGRWLLPTSTDVTRDELSQILFGFIGVGADIMEFITESLKETAVKCSEDGLQTVILFFWCLSLLQFILVLTSEDNGGENKSAWMAFWTNPEVWNICITLFIQDGPFLAVRMYIIFGRNVVNPALLFFTTKNSIVLLLDTYRLAVIATNRPAQSSSEESKDNVKAVERVETTPEPDTLSGKIRFTESKIEKLEQKLERLREDLSPEDSKNDVVDGDVEEECLSVSEKA</sequence>
<gene>
    <name evidence="3" type="ORF">OKIOD_LOCUS6274</name>
</gene>
<feature type="compositionally biased region" description="Basic and acidic residues" evidence="1">
    <location>
        <begin position="395"/>
        <end position="407"/>
    </location>
</feature>
<feature type="compositionally biased region" description="Basic and acidic residues" evidence="1">
    <location>
        <begin position="352"/>
        <end position="366"/>
    </location>
</feature>
<dbReference type="PANTHER" id="PTHR22168">
    <property type="entry name" value="TMEM26 PROTEIN"/>
    <property type="match status" value="1"/>
</dbReference>
<evidence type="ECO:0000256" key="2">
    <source>
        <dbReference type="SAM" id="Phobius"/>
    </source>
</evidence>
<dbReference type="PANTHER" id="PTHR22168:SF7">
    <property type="entry name" value="TRANSMEMBRANE PROTEIN 26-LIKE"/>
    <property type="match status" value="1"/>
</dbReference>
<organism evidence="3 4">
    <name type="scientific">Oikopleura dioica</name>
    <name type="common">Tunicate</name>
    <dbReference type="NCBI Taxonomy" id="34765"/>
    <lineage>
        <taxon>Eukaryota</taxon>
        <taxon>Metazoa</taxon>
        <taxon>Chordata</taxon>
        <taxon>Tunicata</taxon>
        <taxon>Appendicularia</taxon>
        <taxon>Copelata</taxon>
        <taxon>Oikopleuridae</taxon>
        <taxon>Oikopleura</taxon>
    </lineage>
</organism>
<reference evidence="3 4" key="1">
    <citation type="submission" date="2021-04" db="EMBL/GenBank/DDBJ databases">
        <authorList>
            <person name="Bliznina A."/>
        </authorList>
    </citation>
    <scope>NUCLEOTIDE SEQUENCE [LARGE SCALE GENOMIC DNA]</scope>
</reference>
<evidence type="ECO:0000256" key="1">
    <source>
        <dbReference type="SAM" id="MobiDB-lite"/>
    </source>
</evidence>